<gene>
    <name evidence="3" type="ORF">SAMN05444143_1244</name>
</gene>
<accession>A0A1I5A489</accession>
<dbReference type="PANTHER" id="PTHR46825:SF9">
    <property type="entry name" value="BETA-LACTAMASE-RELATED DOMAIN-CONTAINING PROTEIN"/>
    <property type="match status" value="1"/>
</dbReference>
<dbReference type="PANTHER" id="PTHR46825">
    <property type="entry name" value="D-ALANYL-D-ALANINE-CARBOXYPEPTIDASE/ENDOPEPTIDASE AMPH"/>
    <property type="match status" value="1"/>
</dbReference>
<dbReference type="InterPro" id="IPR012338">
    <property type="entry name" value="Beta-lactam/transpept-like"/>
</dbReference>
<dbReference type="InterPro" id="IPR050491">
    <property type="entry name" value="AmpC-like"/>
</dbReference>
<dbReference type="InterPro" id="IPR001466">
    <property type="entry name" value="Beta-lactam-related"/>
</dbReference>
<feature type="signal peptide" evidence="1">
    <location>
        <begin position="1"/>
        <end position="23"/>
    </location>
</feature>
<evidence type="ECO:0000259" key="2">
    <source>
        <dbReference type="Pfam" id="PF00144"/>
    </source>
</evidence>
<dbReference type="PROSITE" id="PS51257">
    <property type="entry name" value="PROKAR_LIPOPROTEIN"/>
    <property type="match status" value="1"/>
</dbReference>
<dbReference type="SUPFAM" id="SSF56601">
    <property type="entry name" value="beta-lactamase/transpeptidase-like"/>
    <property type="match status" value="1"/>
</dbReference>
<feature type="chain" id="PRO_5010235147" evidence="1">
    <location>
        <begin position="24"/>
        <end position="347"/>
    </location>
</feature>
<sequence length="347" mass="39350">MKQTLKLLTLFLATLFVSCNSYGQKNDDYSFKIDNLIKTTAPRSFNGVILVTQNGKTKYKNAYGYSNFEKKTPLTTKDNFIIMSNSKQITAVLILKEVEKGTIDLQSPVRKYLPDLPKSWADTVTVHNLLNFSAGITDIDKPLLFKPGSDFKYGNTTYIMLGKIIERVTGRKYIDVANELFKELKMKNTFCFEQGKLQNRVQGYRNTNNNFALVDKPFENNDMVSAAGIISNVADLNIWDKLLHKGKILKPETYQLMTTYTITAQHIAFGKEKIGYGYGIRIGDKTPIKYVGHTGGGSGFVSFKVYFPETDVDIVVLENQSNDNIDLFYEFEIKISEIVMNSNLMKK</sequence>
<feature type="domain" description="Beta-lactamase-related" evidence="2">
    <location>
        <begin position="47"/>
        <end position="323"/>
    </location>
</feature>
<dbReference type="Proteomes" id="UP000182961">
    <property type="component" value="Unassembled WGS sequence"/>
</dbReference>
<keyword evidence="4" id="KW-1185">Reference proteome</keyword>
<evidence type="ECO:0000256" key="1">
    <source>
        <dbReference type="SAM" id="SignalP"/>
    </source>
</evidence>
<dbReference type="AlphaFoldDB" id="A0A1I5A489"/>
<dbReference type="Gene3D" id="3.40.710.10">
    <property type="entry name" value="DD-peptidase/beta-lactamase superfamily"/>
    <property type="match status" value="1"/>
</dbReference>
<protein>
    <submittedName>
        <fullName evidence="3">CubicO group peptidase, beta-lactamase class C family</fullName>
    </submittedName>
</protein>
<evidence type="ECO:0000313" key="3">
    <source>
        <dbReference type="EMBL" id="SFN57208.1"/>
    </source>
</evidence>
<dbReference type="Pfam" id="PF00144">
    <property type="entry name" value="Beta-lactamase"/>
    <property type="match status" value="1"/>
</dbReference>
<keyword evidence="1" id="KW-0732">Signal</keyword>
<reference evidence="4" key="1">
    <citation type="submission" date="2016-10" db="EMBL/GenBank/DDBJ databases">
        <authorList>
            <person name="Varghese N."/>
            <person name="Submissions S."/>
        </authorList>
    </citation>
    <scope>NUCLEOTIDE SEQUENCE [LARGE SCALE GENOMIC DNA]</scope>
    <source>
        <strain evidence="4">DSM 4002</strain>
    </source>
</reference>
<organism evidence="3 4">
    <name type="scientific">Flavobacterium succinicans</name>
    <dbReference type="NCBI Taxonomy" id="29536"/>
    <lineage>
        <taxon>Bacteria</taxon>
        <taxon>Pseudomonadati</taxon>
        <taxon>Bacteroidota</taxon>
        <taxon>Flavobacteriia</taxon>
        <taxon>Flavobacteriales</taxon>
        <taxon>Flavobacteriaceae</taxon>
        <taxon>Flavobacterium</taxon>
    </lineage>
</organism>
<name>A0A1I5A489_9FLAO</name>
<dbReference type="eggNOG" id="COG1680">
    <property type="taxonomic scope" value="Bacteria"/>
</dbReference>
<proteinExistence type="predicted"/>
<evidence type="ECO:0000313" key="4">
    <source>
        <dbReference type="Proteomes" id="UP000182961"/>
    </source>
</evidence>
<dbReference type="RefSeq" id="WP_024982765.1">
    <property type="nucleotide sequence ID" value="NZ_CBCRUM010000038.1"/>
</dbReference>
<dbReference type="EMBL" id="FOUT01000024">
    <property type="protein sequence ID" value="SFN57208.1"/>
    <property type="molecule type" value="Genomic_DNA"/>
</dbReference>